<name>A0A0C9YTL8_9AGAM</name>
<accession>A0A0C9YTL8</accession>
<reference evidence="2" key="2">
    <citation type="submission" date="2015-01" db="EMBL/GenBank/DDBJ databases">
        <title>Evolutionary Origins and Diversification of the Mycorrhizal Mutualists.</title>
        <authorList>
            <consortium name="DOE Joint Genome Institute"/>
            <consortium name="Mycorrhizal Genomics Consortium"/>
            <person name="Kohler A."/>
            <person name="Kuo A."/>
            <person name="Nagy L.G."/>
            <person name="Floudas D."/>
            <person name="Copeland A."/>
            <person name="Barry K.W."/>
            <person name="Cichocki N."/>
            <person name="Veneault-Fourrey C."/>
            <person name="LaButti K."/>
            <person name="Lindquist E.A."/>
            <person name="Lipzen A."/>
            <person name="Lundell T."/>
            <person name="Morin E."/>
            <person name="Murat C."/>
            <person name="Riley R."/>
            <person name="Ohm R."/>
            <person name="Sun H."/>
            <person name="Tunlid A."/>
            <person name="Henrissat B."/>
            <person name="Grigoriev I.V."/>
            <person name="Hibbett D.S."/>
            <person name="Martin F."/>
        </authorList>
    </citation>
    <scope>NUCLEOTIDE SEQUENCE [LARGE SCALE GENOMIC DNA]</scope>
    <source>
        <strain evidence="2">441</strain>
    </source>
</reference>
<dbReference type="AlphaFoldDB" id="A0A0C9YTL8"/>
<keyword evidence="2" id="KW-1185">Reference proteome</keyword>
<evidence type="ECO:0000313" key="2">
    <source>
        <dbReference type="Proteomes" id="UP000054018"/>
    </source>
</evidence>
<dbReference type="Proteomes" id="UP000054018">
    <property type="component" value="Unassembled WGS sequence"/>
</dbReference>
<gene>
    <name evidence="1" type="ORF">PISMIDRAFT_17842</name>
</gene>
<sequence>MNGAQSGIKRACANSAPLRALKHVYPPLVLKTVCTPGQATVLKLSNGLK</sequence>
<reference evidence="1 2" key="1">
    <citation type="submission" date="2014-04" db="EMBL/GenBank/DDBJ databases">
        <authorList>
            <consortium name="DOE Joint Genome Institute"/>
            <person name="Kuo A."/>
            <person name="Kohler A."/>
            <person name="Costa M.D."/>
            <person name="Nagy L.G."/>
            <person name="Floudas D."/>
            <person name="Copeland A."/>
            <person name="Barry K.W."/>
            <person name="Cichocki N."/>
            <person name="Veneault-Fourrey C."/>
            <person name="LaButti K."/>
            <person name="Lindquist E.A."/>
            <person name="Lipzen A."/>
            <person name="Lundell T."/>
            <person name="Morin E."/>
            <person name="Murat C."/>
            <person name="Sun H."/>
            <person name="Tunlid A."/>
            <person name="Henrissat B."/>
            <person name="Grigoriev I.V."/>
            <person name="Hibbett D.S."/>
            <person name="Martin F."/>
            <person name="Nordberg H.P."/>
            <person name="Cantor M.N."/>
            <person name="Hua S.X."/>
        </authorList>
    </citation>
    <scope>NUCLEOTIDE SEQUENCE [LARGE SCALE GENOMIC DNA]</scope>
    <source>
        <strain evidence="1 2">441</strain>
    </source>
</reference>
<dbReference type="HOGENOM" id="CLU_3143625_0_0_1"/>
<protein>
    <submittedName>
        <fullName evidence="1">Unplaced genomic scaffold scaffold_299, whole genome shotgun sequence</fullName>
    </submittedName>
</protein>
<proteinExistence type="predicted"/>
<dbReference type="EMBL" id="KN833983">
    <property type="protein sequence ID" value="KIK13637.1"/>
    <property type="molecule type" value="Genomic_DNA"/>
</dbReference>
<organism evidence="1 2">
    <name type="scientific">Pisolithus microcarpus 441</name>
    <dbReference type="NCBI Taxonomy" id="765257"/>
    <lineage>
        <taxon>Eukaryota</taxon>
        <taxon>Fungi</taxon>
        <taxon>Dikarya</taxon>
        <taxon>Basidiomycota</taxon>
        <taxon>Agaricomycotina</taxon>
        <taxon>Agaricomycetes</taxon>
        <taxon>Agaricomycetidae</taxon>
        <taxon>Boletales</taxon>
        <taxon>Sclerodermatineae</taxon>
        <taxon>Pisolithaceae</taxon>
        <taxon>Pisolithus</taxon>
    </lineage>
</organism>
<evidence type="ECO:0000313" key="1">
    <source>
        <dbReference type="EMBL" id="KIK13637.1"/>
    </source>
</evidence>